<dbReference type="Proteomes" id="UP000053370">
    <property type="component" value="Unassembled WGS sequence"/>
</dbReference>
<dbReference type="OrthoDB" id="420651at2"/>
<dbReference type="EMBL" id="DF968181">
    <property type="protein sequence ID" value="GAP40796.1"/>
    <property type="molecule type" value="Genomic_DNA"/>
</dbReference>
<dbReference type="Pfam" id="PF00753">
    <property type="entry name" value="Lactamase_B"/>
    <property type="match status" value="1"/>
</dbReference>
<dbReference type="InterPro" id="IPR001279">
    <property type="entry name" value="Metallo-B-lactamas"/>
</dbReference>
<organism evidence="3">
    <name type="scientific">Flexilinea flocculi</name>
    <dbReference type="NCBI Taxonomy" id="1678840"/>
    <lineage>
        <taxon>Bacteria</taxon>
        <taxon>Bacillati</taxon>
        <taxon>Chloroflexota</taxon>
        <taxon>Anaerolineae</taxon>
        <taxon>Anaerolineales</taxon>
        <taxon>Anaerolineaceae</taxon>
        <taxon>Flexilinea</taxon>
    </lineage>
</organism>
<evidence type="ECO:0000256" key="1">
    <source>
        <dbReference type="SAM" id="MobiDB-lite"/>
    </source>
</evidence>
<dbReference type="InterPro" id="IPR050855">
    <property type="entry name" value="NDM-1-like"/>
</dbReference>
<feature type="domain" description="Metallo-beta-lactamase" evidence="2">
    <location>
        <begin position="20"/>
        <end position="199"/>
    </location>
</feature>
<dbReference type="SMART" id="SM00849">
    <property type="entry name" value="Lactamase_B"/>
    <property type="match status" value="1"/>
</dbReference>
<name>A0A0S7BKB3_9CHLR</name>
<dbReference type="CDD" id="cd16282">
    <property type="entry name" value="metallo-hydrolase-like_MBL-fold"/>
    <property type="match status" value="1"/>
</dbReference>
<feature type="region of interest" description="Disordered" evidence="1">
    <location>
        <begin position="278"/>
        <end position="331"/>
    </location>
</feature>
<evidence type="ECO:0000313" key="3">
    <source>
        <dbReference type="EMBL" id="GAP40796.1"/>
    </source>
</evidence>
<dbReference type="RefSeq" id="WP_062280709.1">
    <property type="nucleotide sequence ID" value="NZ_DF968181.1"/>
</dbReference>
<dbReference type="SUPFAM" id="SSF56281">
    <property type="entry name" value="Metallo-hydrolase/oxidoreductase"/>
    <property type="match status" value="1"/>
</dbReference>
<dbReference type="PANTHER" id="PTHR42951">
    <property type="entry name" value="METALLO-BETA-LACTAMASE DOMAIN-CONTAINING"/>
    <property type="match status" value="1"/>
</dbReference>
<proteinExistence type="predicted"/>
<accession>A0A0S7BKB3</accession>
<dbReference type="AlphaFoldDB" id="A0A0S7BKB3"/>
<gene>
    <name evidence="3" type="ORF">ATC1_13776</name>
</gene>
<dbReference type="Gene3D" id="3.60.15.10">
    <property type="entry name" value="Ribonuclease Z/Hydroxyacylglutathione hydrolase-like"/>
    <property type="match status" value="1"/>
</dbReference>
<evidence type="ECO:0000313" key="4">
    <source>
        <dbReference type="Proteomes" id="UP000053370"/>
    </source>
</evidence>
<evidence type="ECO:0000259" key="2">
    <source>
        <dbReference type="SMART" id="SM00849"/>
    </source>
</evidence>
<reference evidence="3" key="1">
    <citation type="journal article" date="2015" name="Genome Announc.">
        <title>Draft Genome Sequence of Anaerolineae Strain TC1, a Novel Isolate from a Methanogenic Wastewater Treatment System.</title>
        <authorList>
            <person name="Matsuura N."/>
            <person name="Tourlousse D.M."/>
            <person name="Sun L."/>
            <person name="Toyonaga M."/>
            <person name="Kuroda K."/>
            <person name="Ohashi A."/>
            <person name="Cruz R."/>
            <person name="Yamaguchi T."/>
            <person name="Sekiguchi Y."/>
        </authorList>
    </citation>
    <scope>NUCLEOTIDE SEQUENCE [LARGE SCALE GENOMIC DNA]</scope>
    <source>
        <strain evidence="3">TC1</strain>
    </source>
</reference>
<protein>
    <submittedName>
        <fullName evidence="3">Glyoxylase</fullName>
    </submittedName>
</protein>
<dbReference type="InterPro" id="IPR036866">
    <property type="entry name" value="RibonucZ/Hydroxyglut_hydro"/>
</dbReference>
<dbReference type="PANTHER" id="PTHR42951:SF4">
    <property type="entry name" value="ACYL-COENZYME A THIOESTERASE MBLAC2"/>
    <property type="match status" value="1"/>
</dbReference>
<keyword evidence="4" id="KW-1185">Reference proteome</keyword>
<sequence length="331" mass="37829">MQRERVSENIYWFQSDVYAQVTAGVIVGPQWAIVVDTLAVPEESQAIQKFITEEIGLPVRYLINTHSHSDHTWGNCFFPGATIIAHTKCAEFMRNQGIEELESTKKQNPAFQNSKIILPHLTFSYGELTLKVGKKNLIIFLTPGHTEDGISVFVEEDRVLFAGDAFLPVPQLTDGRYKDTLAFMKKIGSMGLENIIQGHGDIILRGEIDDAIQENVNYIENLHEVAQKAIKKRNPAEFLNNITIESCGKSRVYLAGLAEQLHKRNLVWMFKQVASEEGLPKSDDEYEEEPLEDDFDDLNFDEEYTPDNDLDHEEPDDFYDEDEDFDEDDEF</sequence>
<dbReference type="PATRIC" id="fig|1678840.3.peg.2150"/>
<feature type="compositionally biased region" description="Acidic residues" evidence="1">
    <location>
        <begin position="284"/>
        <end position="331"/>
    </location>
</feature>
<dbReference type="STRING" id="1678840.ATC1_13776"/>